<comment type="domain">
    <text evidence="5">The PRC barrel domain binds ribosomal protein uS19.</text>
</comment>
<dbReference type="PANTHER" id="PTHR33692">
    <property type="entry name" value="RIBOSOME MATURATION FACTOR RIMM"/>
    <property type="match status" value="1"/>
</dbReference>
<dbReference type="OrthoDB" id="9810331at2"/>
<accession>A0A2M9ZJ17</accession>
<name>A0A2M9ZJ17_9LEPT</name>
<evidence type="ECO:0000259" key="7">
    <source>
        <dbReference type="Pfam" id="PF24986"/>
    </source>
</evidence>
<comment type="caution">
    <text evidence="9">The sequence shown here is derived from an EMBL/GenBank/DDBJ whole genome shotgun (WGS) entry which is preliminary data.</text>
</comment>
<dbReference type="SUPFAM" id="SSF50447">
    <property type="entry name" value="Translation proteins"/>
    <property type="match status" value="1"/>
</dbReference>
<keyword evidence="10" id="KW-1185">Reference proteome</keyword>
<evidence type="ECO:0000256" key="5">
    <source>
        <dbReference type="HAMAP-Rule" id="MF_00014"/>
    </source>
</evidence>
<protein>
    <recommendedName>
        <fullName evidence="5">Ribosome maturation factor RimM</fullName>
    </recommendedName>
</protein>
<dbReference type="Gene3D" id="2.40.30.60">
    <property type="entry name" value="RimM"/>
    <property type="match status" value="1"/>
</dbReference>
<evidence type="ECO:0000256" key="3">
    <source>
        <dbReference type="ARBA" id="ARBA00022552"/>
    </source>
</evidence>
<dbReference type="EMBL" id="NPDY01000009">
    <property type="protein sequence ID" value="PJZ69542.1"/>
    <property type="molecule type" value="Genomic_DNA"/>
</dbReference>
<dbReference type="InterPro" id="IPR056792">
    <property type="entry name" value="PRC_RimM"/>
</dbReference>
<feature type="domain" description="RimM N-terminal" evidence="6">
    <location>
        <begin position="8"/>
        <end position="89"/>
    </location>
</feature>
<dbReference type="HAMAP" id="MF_00014">
    <property type="entry name" value="Ribosome_mat_RimM"/>
    <property type="match status" value="1"/>
</dbReference>
<comment type="similarity">
    <text evidence="5">Belongs to the RimM family.</text>
</comment>
<dbReference type="PANTHER" id="PTHR33692:SF1">
    <property type="entry name" value="RIBOSOME MATURATION FACTOR RIMM"/>
    <property type="match status" value="1"/>
</dbReference>
<dbReference type="Pfam" id="PF01782">
    <property type="entry name" value="RimM"/>
    <property type="match status" value="1"/>
</dbReference>
<evidence type="ECO:0000256" key="1">
    <source>
        <dbReference type="ARBA" id="ARBA00022490"/>
    </source>
</evidence>
<dbReference type="RefSeq" id="WP_100714103.1">
    <property type="nucleotide sequence ID" value="NZ_NPDY01000009.1"/>
</dbReference>
<keyword evidence="2 5" id="KW-0690">Ribosome biogenesis</keyword>
<evidence type="ECO:0000313" key="9">
    <source>
        <dbReference type="EMBL" id="PJZ72057.1"/>
    </source>
</evidence>
<keyword evidence="3 5" id="KW-0698">rRNA processing</keyword>
<keyword evidence="1 5" id="KW-0963">Cytoplasm</keyword>
<evidence type="ECO:0000313" key="11">
    <source>
        <dbReference type="Proteomes" id="UP000231990"/>
    </source>
</evidence>
<reference evidence="10 11" key="1">
    <citation type="submission" date="2017-07" db="EMBL/GenBank/DDBJ databases">
        <title>Leptospira spp. isolated from tropical soils.</title>
        <authorList>
            <person name="Thibeaux R."/>
            <person name="Iraola G."/>
            <person name="Ferres I."/>
            <person name="Bierque E."/>
            <person name="Girault D."/>
            <person name="Soupe-Gilbert M.-E."/>
            <person name="Picardeau M."/>
            <person name="Goarant C."/>
        </authorList>
    </citation>
    <scope>NUCLEOTIDE SEQUENCE [LARGE SCALE GENOMIC DNA]</scope>
    <source>
        <strain evidence="9 11">FH1-B-B1</strain>
        <strain evidence="8 10">FH1-B-C1</strain>
    </source>
</reference>
<dbReference type="AlphaFoldDB" id="A0A2M9ZJ17"/>
<evidence type="ECO:0000313" key="10">
    <source>
        <dbReference type="Proteomes" id="UP000231962"/>
    </source>
</evidence>
<dbReference type="InterPro" id="IPR002676">
    <property type="entry name" value="RimM_N"/>
</dbReference>
<feature type="domain" description="Ribosome maturation factor RimM PRC barrel" evidence="7">
    <location>
        <begin position="103"/>
        <end position="170"/>
    </location>
</feature>
<dbReference type="GO" id="GO:0005737">
    <property type="term" value="C:cytoplasm"/>
    <property type="evidence" value="ECO:0007669"/>
    <property type="project" value="UniProtKB-SubCell"/>
</dbReference>
<evidence type="ECO:0000259" key="6">
    <source>
        <dbReference type="Pfam" id="PF01782"/>
    </source>
</evidence>
<proteinExistence type="inferred from homology"/>
<dbReference type="GO" id="GO:0043022">
    <property type="term" value="F:ribosome binding"/>
    <property type="evidence" value="ECO:0007669"/>
    <property type="project" value="InterPro"/>
</dbReference>
<evidence type="ECO:0000313" key="8">
    <source>
        <dbReference type="EMBL" id="PJZ69542.1"/>
    </source>
</evidence>
<dbReference type="Proteomes" id="UP000231962">
    <property type="component" value="Unassembled WGS sequence"/>
</dbReference>
<comment type="subunit">
    <text evidence="5">Binds ribosomal protein uS19.</text>
</comment>
<dbReference type="Pfam" id="PF24986">
    <property type="entry name" value="PRC_RimM"/>
    <property type="match status" value="1"/>
</dbReference>
<gene>
    <name evidence="5 9" type="primary">rimM</name>
    <name evidence="8" type="ORF">CH360_11105</name>
    <name evidence="9" type="ORF">CH373_16505</name>
</gene>
<organism evidence="9 11">
    <name type="scientific">Leptospira perolatii</name>
    <dbReference type="NCBI Taxonomy" id="2023191"/>
    <lineage>
        <taxon>Bacteria</taxon>
        <taxon>Pseudomonadati</taxon>
        <taxon>Spirochaetota</taxon>
        <taxon>Spirochaetia</taxon>
        <taxon>Leptospirales</taxon>
        <taxon>Leptospiraceae</taxon>
        <taxon>Leptospira</taxon>
    </lineage>
</organism>
<dbReference type="InterPro" id="IPR011961">
    <property type="entry name" value="RimM"/>
</dbReference>
<dbReference type="InterPro" id="IPR011033">
    <property type="entry name" value="PRC_barrel-like_sf"/>
</dbReference>
<dbReference type="GO" id="GO:0006364">
    <property type="term" value="P:rRNA processing"/>
    <property type="evidence" value="ECO:0007669"/>
    <property type="project" value="UniProtKB-UniRule"/>
</dbReference>
<sequence length="173" mass="19461">MTKDFVLAGKLGKPFGLKGFLKLIAQESSLTSLKLPIAVRLVFPGSRPSIDTNLVELKGHSSRLALRFEGIDTPEKASKLIGADLMLSHSLLPALKQQEYYLFELIGLKAYSEEGKDLGWTLTDLIENPAHPILEFHDTEREILIPFIENFVGKVQIEEGKIYLKQPEQWDEV</sequence>
<dbReference type="Proteomes" id="UP000231990">
    <property type="component" value="Unassembled WGS sequence"/>
</dbReference>
<evidence type="ECO:0000256" key="4">
    <source>
        <dbReference type="ARBA" id="ARBA00023186"/>
    </source>
</evidence>
<dbReference type="GO" id="GO:0042274">
    <property type="term" value="P:ribosomal small subunit biogenesis"/>
    <property type="evidence" value="ECO:0007669"/>
    <property type="project" value="UniProtKB-UniRule"/>
</dbReference>
<dbReference type="InterPro" id="IPR036976">
    <property type="entry name" value="RimM_N_sf"/>
</dbReference>
<dbReference type="InterPro" id="IPR009000">
    <property type="entry name" value="Transl_B-barrel_sf"/>
</dbReference>
<dbReference type="NCBIfam" id="TIGR02273">
    <property type="entry name" value="16S_RimM"/>
    <property type="match status" value="1"/>
</dbReference>
<keyword evidence="4 5" id="KW-0143">Chaperone</keyword>
<dbReference type="Gene3D" id="2.30.30.240">
    <property type="entry name" value="PRC-barrel domain"/>
    <property type="match status" value="1"/>
</dbReference>
<comment type="subcellular location">
    <subcellularLocation>
        <location evidence="5">Cytoplasm</location>
    </subcellularLocation>
</comment>
<evidence type="ECO:0000256" key="2">
    <source>
        <dbReference type="ARBA" id="ARBA00022517"/>
    </source>
</evidence>
<dbReference type="GO" id="GO:0005840">
    <property type="term" value="C:ribosome"/>
    <property type="evidence" value="ECO:0007669"/>
    <property type="project" value="InterPro"/>
</dbReference>
<dbReference type="EMBL" id="NPDZ01000014">
    <property type="protein sequence ID" value="PJZ72057.1"/>
    <property type="molecule type" value="Genomic_DNA"/>
</dbReference>
<comment type="function">
    <text evidence="5">An accessory protein needed during the final step in the assembly of 30S ribosomal subunit, possibly for assembly of the head region. Essential for efficient processing of 16S rRNA. May be needed both before and after RbfA during the maturation of 16S rRNA. It has affinity for free ribosomal 30S subunits but not for 70S ribosomes.</text>
</comment>
<dbReference type="SUPFAM" id="SSF50346">
    <property type="entry name" value="PRC-barrel domain"/>
    <property type="match status" value="1"/>
</dbReference>